<dbReference type="Gene3D" id="3.40.50.2300">
    <property type="match status" value="1"/>
</dbReference>
<evidence type="ECO:0000259" key="2">
    <source>
        <dbReference type="PROSITE" id="PS50110"/>
    </source>
</evidence>
<dbReference type="PROSITE" id="PS50110">
    <property type="entry name" value="RESPONSE_REGULATORY"/>
    <property type="match status" value="1"/>
</dbReference>
<protein>
    <recommendedName>
        <fullName evidence="2">Response regulatory domain-containing protein</fullName>
    </recommendedName>
</protein>
<evidence type="ECO:0000256" key="1">
    <source>
        <dbReference type="ARBA" id="ARBA00022553"/>
    </source>
</evidence>
<dbReference type="InterPro" id="IPR011006">
    <property type="entry name" value="CheY-like_superfamily"/>
</dbReference>
<proteinExistence type="predicted"/>
<dbReference type="SMART" id="SM00448">
    <property type="entry name" value="REC"/>
    <property type="match status" value="1"/>
</dbReference>
<sequence length="123" mass="13989">MMPKVMVIDDEPFILMMIEDKLRRGGLEVVTLRESKNAVDVIRREMPDLIILDWMMPEISGISICKTIKADPELASIPVFMLTAKGQEDDEKLGIECGVDRYITKPFSPRILLELVLEQLGNK</sequence>
<dbReference type="PANTHER" id="PTHR44591">
    <property type="entry name" value="STRESS RESPONSE REGULATOR PROTEIN 1"/>
    <property type="match status" value="1"/>
</dbReference>
<dbReference type="InterPro" id="IPR001789">
    <property type="entry name" value="Sig_transdc_resp-reg_receiver"/>
</dbReference>
<dbReference type="Pfam" id="PF00072">
    <property type="entry name" value="Response_reg"/>
    <property type="match status" value="1"/>
</dbReference>
<name>A0A3B1D136_9ZZZZ</name>
<feature type="domain" description="Response regulatory" evidence="2">
    <location>
        <begin position="4"/>
        <end position="120"/>
    </location>
</feature>
<dbReference type="GO" id="GO:0000160">
    <property type="term" value="P:phosphorelay signal transduction system"/>
    <property type="evidence" value="ECO:0007669"/>
    <property type="project" value="InterPro"/>
</dbReference>
<dbReference type="EMBL" id="UOGI01000141">
    <property type="protein sequence ID" value="VAX32541.1"/>
    <property type="molecule type" value="Genomic_DNA"/>
</dbReference>
<gene>
    <name evidence="3" type="ORF">MNBD_NITROSPIRAE03-2015</name>
</gene>
<dbReference type="SUPFAM" id="SSF52172">
    <property type="entry name" value="CheY-like"/>
    <property type="match status" value="1"/>
</dbReference>
<evidence type="ECO:0000313" key="3">
    <source>
        <dbReference type="EMBL" id="VAX32541.1"/>
    </source>
</evidence>
<organism evidence="3">
    <name type="scientific">hydrothermal vent metagenome</name>
    <dbReference type="NCBI Taxonomy" id="652676"/>
    <lineage>
        <taxon>unclassified sequences</taxon>
        <taxon>metagenomes</taxon>
        <taxon>ecological metagenomes</taxon>
    </lineage>
</organism>
<dbReference type="PANTHER" id="PTHR44591:SF3">
    <property type="entry name" value="RESPONSE REGULATORY DOMAIN-CONTAINING PROTEIN"/>
    <property type="match status" value="1"/>
</dbReference>
<reference evidence="3" key="1">
    <citation type="submission" date="2018-06" db="EMBL/GenBank/DDBJ databases">
        <authorList>
            <person name="Zhirakovskaya E."/>
        </authorList>
    </citation>
    <scope>NUCLEOTIDE SEQUENCE</scope>
</reference>
<dbReference type="AlphaFoldDB" id="A0A3B1D136"/>
<accession>A0A3B1D136</accession>
<dbReference type="InterPro" id="IPR050595">
    <property type="entry name" value="Bact_response_regulator"/>
</dbReference>
<keyword evidence="1" id="KW-0597">Phosphoprotein</keyword>